<dbReference type="Pfam" id="PF01408">
    <property type="entry name" value="GFO_IDH_MocA"/>
    <property type="match status" value="1"/>
</dbReference>
<gene>
    <name evidence="3" type="ORF">QQ008_27025</name>
</gene>
<evidence type="ECO:0000313" key="3">
    <source>
        <dbReference type="EMBL" id="MDN5205071.1"/>
    </source>
</evidence>
<dbReference type="InterPro" id="IPR050463">
    <property type="entry name" value="Gfo/Idh/MocA_oxidrdct_glycsds"/>
</dbReference>
<comment type="caution">
    <text evidence="3">The sequence shown here is derived from an EMBL/GenBank/DDBJ whole genome shotgun (WGS) entry which is preliminary data.</text>
</comment>
<evidence type="ECO:0000313" key="4">
    <source>
        <dbReference type="Proteomes" id="UP001172082"/>
    </source>
</evidence>
<evidence type="ECO:0000259" key="1">
    <source>
        <dbReference type="Pfam" id="PF01408"/>
    </source>
</evidence>
<dbReference type="Pfam" id="PF19051">
    <property type="entry name" value="GFO_IDH_MocA_C2"/>
    <property type="match status" value="1"/>
</dbReference>
<organism evidence="3 4">
    <name type="scientific">Splendidivirga corallicola</name>
    <dbReference type="NCBI Taxonomy" id="3051826"/>
    <lineage>
        <taxon>Bacteria</taxon>
        <taxon>Pseudomonadati</taxon>
        <taxon>Bacteroidota</taxon>
        <taxon>Cytophagia</taxon>
        <taxon>Cytophagales</taxon>
        <taxon>Splendidivirgaceae</taxon>
        <taxon>Splendidivirga</taxon>
    </lineage>
</organism>
<dbReference type="PANTHER" id="PTHR43818">
    <property type="entry name" value="BCDNA.GH03377"/>
    <property type="match status" value="1"/>
</dbReference>
<dbReference type="Proteomes" id="UP001172082">
    <property type="component" value="Unassembled WGS sequence"/>
</dbReference>
<dbReference type="PANTHER" id="PTHR43818:SF5">
    <property type="entry name" value="OXIDOREDUCTASE FAMILY PROTEIN"/>
    <property type="match status" value="1"/>
</dbReference>
<dbReference type="Gene3D" id="3.30.360.10">
    <property type="entry name" value="Dihydrodipicolinate Reductase, domain 2"/>
    <property type="match status" value="1"/>
</dbReference>
<dbReference type="RefSeq" id="WP_346755094.1">
    <property type="nucleotide sequence ID" value="NZ_JAUJEA010000015.1"/>
</dbReference>
<keyword evidence="4" id="KW-1185">Reference proteome</keyword>
<dbReference type="SUPFAM" id="SSF51735">
    <property type="entry name" value="NAD(P)-binding Rossmann-fold domains"/>
    <property type="match status" value="1"/>
</dbReference>
<accession>A0ABT8KWA2</accession>
<name>A0ABT8KWA2_9BACT</name>
<dbReference type="Gene3D" id="3.40.50.720">
    <property type="entry name" value="NAD(P)-binding Rossmann-like Domain"/>
    <property type="match status" value="1"/>
</dbReference>
<feature type="domain" description="Gfo/Idh/MocA-like oxidoreductase N-terminal" evidence="1">
    <location>
        <begin position="42"/>
        <end position="164"/>
    </location>
</feature>
<dbReference type="EMBL" id="JAUJEA010000015">
    <property type="protein sequence ID" value="MDN5205071.1"/>
    <property type="molecule type" value="Genomic_DNA"/>
</dbReference>
<dbReference type="InterPro" id="IPR000683">
    <property type="entry name" value="Gfo/Idh/MocA-like_OxRdtase_N"/>
</dbReference>
<protein>
    <submittedName>
        <fullName evidence="3">Gfo/Idh/MocA family oxidoreductase</fullName>
    </submittedName>
</protein>
<dbReference type="InterPro" id="IPR036291">
    <property type="entry name" value="NAD(P)-bd_dom_sf"/>
</dbReference>
<evidence type="ECO:0000259" key="2">
    <source>
        <dbReference type="Pfam" id="PF19051"/>
    </source>
</evidence>
<feature type="domain" description="Gfo/Idh/MocA-like oxidoreductase bacterial type C-terminal" evidence="2">
    <location>
        <begin position="206"/>
        <end position="439"/>
    </location>
</feature>
<proteinExistence type="predicted"/>
<sequence>MKKESESRRNFVKKSVMGGIGLSLTMSAKSYGNILGANDRVNFAVAGLNGRGGGLLHAINACKDASIGYICDVDSRVIQTASKRVNELSGTDPKAFADVRKLLEEKDLDAIVIATPDHWHAPMAIMAVSAGKHAYVEKPCSHNPYEGELLMEAMKKYGKLIQMGNQQRSAPTSIQAVKDIKDGIIGKVYHGKAWYSNKRGSIGKGKQVAAPEWLNWELWQGPAPREAYKDNYVHYNWHWFKTWGTGEVNNNGAHEIDVCRWALGVDYPMKVASNGGRYQFDDDWEFYDTQIASYEFEGDKMITWEGRSCNAFRHHGRGRGATIHGTEGTIMLDRNGYTAYDKDEKVIKEMKEGEISATLNTIGRGGLDVKHMYNFLSAIKDGAKLNSPIDEGHKSVLLCHLGNIAQATGGVLHTDPKNGRILKNKKAMSMWKRDYEKGWEPKV</sequence>
<dbReference type="SUPFAM" id="SSF55347">
    <property type="entry name" value="Glyceraldehyde-3-phosphate dehydrogenase-like, C-terminal domain"/>
    <property type="match status" value="1"/>
</dbReference>
<dbReference type="InterPro" id="IPR043906">
    <property type="entry name" value="Gfo/Idh/MocA_OxRdtase_bact_C"/>
</dbReference>
<reference evidence="3" key="1">
    <citation type="submission" date="2023-06" db="EMBL/GenBank/DDBJ databases">
        <title>Genomic of Parafulvivirga corallium.</title>
        <authorList>
            <person name="Wang G."/>
        </authorList>
    </citation>
    <scope>NUCLEOTIDE SEQUENCE</scope>
    <source>
        <strain evidence="3">BMA10</strain>
    </source>
</reference>